<keyword evidence="5 8" id="KW-0862">Zinc</keyword>
<feature type="compositionally biased region" description="Basic and acidic residues" evidence="9">
    <location>
        <begin position="104"/>
        <end position="113"/>
    </location>
</feature>
<evidence type="ECO:0000256" key="9">
    <source>
        <dbReference type="SAM" id="MobiDB-lite"/>
    </source>
</evidence>
<feature type="domain" description="ZAD" evidence="11">
    <location>
        <begin position="5"/>
        <end position="81"/>
    </location>
</feature>
<feature type="region of interest" description="Disordered" evidence="9">
    <location>
        <begin position="92"/>
        <end position="113"/>
    </location>
</feature>
<dbReference type="Pfam" id="PF07776">
    <property type="entry name" value="zf-AD"/>
    <property type="match status" value="1"/>
</dbReference>
<feature type="domain" description="C2H2-type" evidence="10">
    <location>
        <begin position="173"/>
        <end position="200"/>
    </location>
</feature>
<evidence type="ECO:0000256" key="1">
    <source>
        <dbReference type="ARBA" id="ARBA00004123"/>
    </source>
</evidence>
<dbReference type="SMART" id="SM00868">
    <property type="entry name" value="zf-AD"/>
    <property type="match status" value="1"/>
</dbReference>
<dbReference type="PROSITE" id="PS51915">
    <property type="entry name" value="ZAD"/>
    <property type="match status" value="1"/>
</dbReference>
<dbReference type="OrthoDB" id="7849674at2759"/>
<evidence type="ECO:0000256" key="3">
    <source>
        <dbReference type="ARBA" id="ARBA00022737"/>
    </source>
</evidence>
<evidence type="ECO:0000313" key="12">
    <source>
        <dbReference type="Proteomes" id="UP000504634"/>
    </source>
</evidence>
<dbReference type="GeneID" id="115624292"/>
<feature type="binding site" evidence="8">
    <location>
        <position position="10"/>
    </location>
    <ligand>
        <name>Zn(2+)</name>
        <dbReference type="ChEBI" id="CHEBI:29105"/>
    </ligand>
</feature>
<organism evidence="12 13">
    <name type="scientific">Drosophila lebanonensis</name>
    <name type="common">Fruit fly</name>
    <name type="synonym">Scaptodrosophila lebanonensis</name>
    <dbReference type="NCBI Taxonomy" id="7225"/>
    <lineage>
        <taxon>Eukaryota</taxon>
        <taxon>Metazoa</taxon>
        <taxon>Ecdysozoa</taxon>
        <taxon>Arthropoda</taxon>
        <taxon>Hexapoda</taxon>
        <taxon>Insecta</taxon>
        <taxon>Pterygota</taxon>
        <taxon>Neoptera</taxon>
        <taxon>Endopterygota</taxon>
        <taxon>Diptera</taxon>
        <taxon>Brachycera</taxon>
        <taxon>Muscomorpha</taxon>
        <taxon>Ephydroidea</taxon>
        <taxon>Drosophilidae</taxon>
        <taxon>Scaptodrosophila</taxon>
    </lineage>
</organism>
<feature type="binding site" evidence="8">
    <location>
        <position position="57"/>
    </location>
    <ligand>
        <name>Zn(2+)</name>
        <dbReference type="ChEBI" id="CHEBI:29105"/>
    </ligand>
</feature>
<evidence type="ECO:0000256" key="6">
    <source>
        <dbReference type="ARBA" id="ARBA00023242"/>
    </source>
</evidence>
<name>A0A6J2TIC8_DROLE</name>
<feature type="domain" description="C2H2-type" evidence="10">
    <location>
        <begin position="282"/>
        <end position="311"/>
    </location>
</feature>
<dbReference type="GO" id="GO:0000981">
    <property type="term" value="F:DNA-binding transcription factor activity, RNA polymerase II-specific"/>
    <property type="evidence" value="ECO:0007669"/>
    <property type="project" value="TreeGrafter"/>
</dbReference>
<dbReference type="SUPFAM" id="SSF57716">
    <property type="entry name" value="Glucocorticoid receptor-like (DNA-binding domain)"/>
    <property type="match status" value="1"/>
</dbReference>
<evidence type="ECO:0000256" key="4">
    <source>
        <dbReference type="ARBA" id="ARBA00022771"/>
    </source>
</evidence>
<evidence type="ECO:0000259" key="11">
    <source>
        <dbReference type="PROSITE" id="PS51915"/>
    </source>
</evidence>
<feature type="domain" description="C2H2-type" evidence="10">
    <location>
        <begin position="258"/>
        <end position="280"/>
    </location>
</feature>
<keyword evidence="12" id="KW-1185">Reference proteome</keyword>
<evidence type="ECO:0000256" key="2">
    <source>
        <dbReference type="ARBA" id="ARBA00022723"/>
    </source>
</evidence>
<feature type="binding site" evidence="8">
    <location>
        <position position="7"/>
    </location>
    <ligand>
        <name>Zn(2+)</name>
        <dbReference type="ChEBI" id="CHEBI:29105"/>
    </ligand>
</feature>
<keyword evidence="6" id="KW-0539">Nucleus</keyword>
<proteinExistence type="predicted"/>
<accession>A0A6J2TIC8</accession>
<evidence type="ECO:0000256" key="5">
    <source>
        <dbReference type="ARBA" id="ARBA00022833"/>
    </source>
</evidence>
<dbReference type="GO" id="GO:0005634">
    <property type="term" value="C:nucleus"/>
    <property type="evidence" value="ECO:0007669"/>
    <property type="project" value="UniProtKB-SubCell"/>
</dbReference>
<dbReference type="Gene3D" id="3.30.160.60">
    <property type="entry name" value="Classic Zinc Finger"/>
    <property type="match status" value="3"/>
</dbReference>
<comment type="subcellular location">
    <subcellularLocation>
        <location evidence="1">Nucleus</location>
    </subcellularLocation>
</comment>
<dbReference type="Proteomes" id="UP000504634">
    <property type="component" value="Unplaced"/>
</dbReference>
<dbReference type="PANTHER" id="PTHR24394:SF29">
    <property type="entry name" value="MYONEURIN"/>
    <property type="match status" value="1"/>
</dbReference>
<dbReference type="Pfam" id="PF00096">
    <property type="entry name" value="zf-C2H2"/>
    <property type="match status" value="2"/>
</dbReference>
<dbReference type="GO" id="GO:0008270">
    <property type="term" value="F:zinc ion binding"/>
    <property type="evidence" value="ECO:0007669"/>
    <property type="project" value="UniProtKB-UniRule"/>
</dbReference>
<dbReference type="PROSITE" id="PS00028">
    <property type="entry name" value="ZINC_FINGER_C2H2_1"/>
    <property type="match status" value="5"/>
</dbReference>
<dbReference type="RefSeq" id="XP_030374777.1">
    <property type="nucleotide sequence ID" value="XM_030518917.1"/>
</dbReference>
<dbReference type="InterPro" id="IPR012934">
    <property type="entry name" value="Znf_AD"/>
</dbReference>
<dbReference type="PROSITE" id="PS50157">
    <property type="entry name" value="ZINC_FINGER_C2H2_2"/>
    <property type="match status" value="5"/>
</dbReference>
<feature type="domain" description="C2H2-type" evidence="10">
    <location>
        <begin position="202"/>
        <end position="229"/>
    </location>
</feature>
<protein>
    <submittedName>
        <fullName evidence="13">Zinc finger protein 436</fullName>
    </submittedName>
</protein>
<dbReference type="SUPFAM" id="SSF57667">
    <property type="entry name" value="beta-beta-alpha zinc fingers"/>
    <property type="match status" value="3"/>
</dbReference>
<dbReference type="AlphaFoldDB" id="A0A6J2TIC8"/>
<gene>
    <name evidence="13" type="primary">LOC115624292</name>
</gene>
<dbReference type="PANTHER" id="PTHR24394">
    <property type="entry name" value="ZINC FINGER PROTEIN"/>
    <property type="match status" value="1"/>
</dbReference>
<sequence>MLLENVCRICANTIKDMERSRNLFTTSRGKLLLQLSLITGVQLTKQKNMPERACERCNSELELAMKFRERCIFSQKYLNEILKKERVKQGQHLRVESDEPDMENIEKTERTDDKKSIMENGEVLTEPEMSDNSVRTTDEVEAALVEEAQLAESHLEELEKQTHNPPERRPNFYICQQCGKYFGDQKKYKSHLIQHTQAGKKIECNLCPQTFASKLLLKQHQKTHCTDRRHKCKKCGRCFAEIGAYRRHEKAHANERPYPCLECEKNFESSEELKKHATSHVFRCEPCNKDFGVRDDLLAHSNTLPHKRNVQQMQMEIDFLCAEDDNGVASNS</sequence>
<evidence type="ECO:0000256" key="7">
    <source>
        <dbReference type="PROSITE-ProRule" id="PRU00042"/>
    </source>
</evidence>
<dbReference type="SMART" id="SM00355">
    <property type="entry name" value="ZnF_C2H2"/>
    <property type="match status" value="5"/>
</dbReference>
<dbReference type="InterPro" id="IPR036236">
    <property type="entry name" value="Znf_C2H2_sf"/>
</dbReference>
<dbReference type="InterPro" id="IPR013087">
    <property type="entry name" value="Znf_C2H2_type"/>
</dbReference>
<evidence type="ECO:0000259" key="10">
    <source>
        <dbReference type="PROSITE" id="PS50157"/>
    </source>
</evidence>
<evidence type="ECO:0000256" key="8">
    <source>
        <dbReference type="PROSITE-ProRule" id="PRU01263"/>
    </source>
</evidence>
<dbReference type="FunFam" id="3.30.160.60:FF:000446">
    <property type="entry name" value="Zinc finger protein"/>
    <property type="match status" value="1"/>
</dbReference>
<dbReference type="Gene3D" id="3.40.1800.20">
    <property type="match status" value="1"/>
</dbReference>
<keyword evidence="3" id="KW-0677">Repeat</keyword>
<keyword evidence="2 8" id="KW-0479">Metal-binding</keyword>
<feature type="domain" description="C2H2-type" evidence="10">
    <location>
        <begin position="230"/>
        <end position="257"/>
    </location>
</feature>
<evidence type="ECO:0000313" key="13">
    <source>
        <dbReference type="RefSeq" id="XP_030374777.1"/>
    </source>
</evidence>
<feature type="binding site" evidence="8">
    <location>
        <position position="54"/>
    </location>
    <ligand>
        <name>Zn(2+)</name>
        <dbReference type="ChEBI" id="CHEBI:29105"/>
    </ligand>
</feature>
<reference evidence="13" key="1">
    <citation type="submission" date="2025-08" db="UniProtKB">
        <authorList>
            <consortium name="RefSeq"/>
        </authorList>
    </citation>
    <scope>IDENTIFICATION</scope>
    <source>
        <strain evidence="13">11010-0011.00</strain>
        <tissue evidence="13">Whole body</tissue>
    </source>
</reference>
<keyword evidence="4 7" id="KW-0863">Zinc-finger</keyword>